<keyword evidence="4" id="KW-1133">Transmembrane helix</keyword>
<dbReference type="InterPro" id="IPR043128">
    <property type="entry name" value="Rev_trsase/Diguanyl_cyclase"/>
</dbReference>
<gene>
    <name evidence="6" type="ORF">ISM_12405</name>
</gene>
<comment type="catalytic activity">
    <reaction evidence="2">
        <text>2 GTP = 3',3'-c-di-GMP + 2 diphosphate</text>
        <dbReference type="Rhea" id="RHEA:24898"/>
        <dbReference type="ChEBI" id="CHEBI:33019"/>
        <dbReference type="ChEBI" id="CHEBI:37565"/>
        <dbReference type="ChEBI" id="CHEBI:58805"/>
        <dbReference type="EC" id="2.7.7.65"/>
    </reaction>
</comment>
<dbReference type="GO" id="GO:0005886">
    <property type="term" value="C:plasma membrane"/>
    <property type="evidence" value="ECO:0007669"/>
    <property type="project" value="TreeGrafter"/>
</dbReference>
<dbReference type="AlphaFoldDB" id="A3SMH5"/>
<dbReference type="HOGENOM" id="CLU_000445_11_16_5"/>
<feature type="domain" description="GGDEF" evidence="5">
    <location>
        <begin position="103"/>
        <end position="235"/>
    </location>
</feature>
<dbReference type="SMART" id="SM00267">
    <property type="entry name" value="GGDEF"/>
    <property type="match status" value="1"/>
</dbReference>
<organism evidence="6 7">
    <name type="scientific">Roseovarius nubinhibens (strain ATCC BAA-591 / DSM 15170 / ISM)</name>
    <dbReference type="NCBI Taxonomy" id="89187"/>
    <lineage>
        <taxon>Bacteria</taxon>
        <taxon>Pseudomonadati</taxon>
        <taxon>Pseudomonadota</taxon>
        <taxon>Alphaproteobacteria</taxon>
        <taxon>Rhodobacterales</taxon>
        <taxon>Roseobacteraceae</taxon>
        <taxon>Roseovarius</taxon>
    </lineage>
</organism>
<keyword evidence="4" id="KW-0472">Membrane</keyword>
<evidence type="ECO:0000256" key="4">
    <source>
        <dbReference type="SAM" id="Phobius"/>
    </source>
</evidence>
<evidence type="ECO:0000256" key="3">
    <source>
        <dbReference type="SAM" id="MobiDB-lite"/>
    </source>
</evidence>
<evidence type="ECO:0000256" key="1">
    <source>
        <dbReference type="ARBA" id="ARBA00012528"/>
    </source>
</evidence>
<dbReference type="STRING" id="89187.ISM_12405"/>
<dbReference type="EC" id="2.7.7.65" evidence="1"/>
<name>A3SMH5_ROSNI</name>
<evidence type="ECO:0000256" key="2">
    <source>
        <dbReference type="ARBA" id="ARBA00034247"/>
    </source>
</evidence>
<evidence type="ECO:0000259" key="5">
    <source>
        <dbReference type="PROSITE" id="PS50887"/>
    </source>
</evidence>
<comment type="caution">
    <text evidence="6">The sequence shown here is derived from an EMBL/GenBank/DDBJ whole genome shotgun (WGS) entry which is preliminary data.</text>
</comment>
<dbReference type="InterPro" id="IPR029787">
    <property type="entry name" value="Nucleotide_cyclase"/>
</dbReference>
<reference evidence="6 7" key="1">
    <citation type="submission" date="2005-12" db="EMBL/GenBank/DDBJ databases">
        <authorList>
            <person name="Moran M.A."/>
            <person name="Ferriera S."/>
            <person name="Johnson J."/>
            <person name="Kravitz S."/>
            <person name="Halpern A."/>
            <person name="Remington K."/>
            <person name="Beeson K."/>
            <person name="Tran B."/>
            <person name="Rogers Y.-H."/>
            <person name="Friedman R."/>
            <person name="Venter J.C."/>
        </authorList>
    </citation>
    <scope>NUCLEOTIDE SEQUENCE [LARGE SCALE GENOMIC DNA]</scope>
    <source>
        <strain evidence="7">ATCC BAA-591 / DSM 15170 / ISM</strain>
    </source>
</reference>
<dbReference type="Proteomes" id="UP000005954">
    <property type="component" value="Unassembled WGS sequence"/>
</dbReference>
<evidence type="ECO:0000313" key="7">
    <source>
        <dbReference type="Proteomes" id="UP000005954"/>
    </source>
</evidence>
<dbReference type="PANTHER" id="PTHR45138:SF9">
    <property type="entry name" value="DIGUANYLATE CYCLASE DGCM-RELATED"/>
    <property type="match status" value="1"/>
</dbReference>
<dbReference type="SUPFAM" id="SSF55073">
    <property type="entry name" value="Nucleotide cyclase"/>
    <property type="match status" value="1"/>
</dbReference>
<evidence type="ECO:0000313" key="6">
    <source>
        <dbReference type="EMBL" id="EAP75665.1"/>
    </source>
</evidence>
<accession>A3SMH5</accession>
<protein>
    <recommendedName>
        <fullName evidence="1">diguanylate cyclase</fullName>
        <ecNumber evidence="1">2.7.7.65</ecNumber>
    </recommendedName>
</protein>
<keyword evidence="4" id="KW-0812">Transmembrane</keyword>
<dbReference type="FunFam" id="3.30.70.270:FF:000001">
    <property type="entry name" value="Diguanylate cyclase domain protein"/>
    <property type="match status" value="1"/>
</dbReference>
<dbReference type="InterPro" id="IPR000160">
    <property type="entry name" value="GGDEF_dom"/>
</dbReference>
<dbReference type="Pfam" id="PF00990">
    <property type="entry name" value="GGDEF"/>
    <property type="match status" value="1"/>
</dbReference>
<dbReference type="InterPro" id="IPR050469">
    <property type="entry name" value="Diguanylate_Cyclase"/>
</dbReference>
<dbReference type="PANTHER" id="PTHR45138">
    <property type="entry name" value="REGULATORY COMPONENTS OF SENSORY TRANSDUCTION SYSTEM"/>
    <property type="match status" value="1"/>
</dbReference>
<dbReference type="eggNOG" id="COG3706">
    <property type="taxonomic scope" value="Bacteria"/>
</dbReference>
<feature type="transmembrane region" description="Helical" evidence="4">
    <location>
        <begin position="38"/>
        <end position="61"/>
    </location>
</feature>
<feature type="region of interest" description="Disordered" evidence="3">
    <location>
        <begin position="246"/>
        <end position="290"/>
    </location>
</feature>
<dbReference type="GO" id="GO:0052621">
    <property type="term" value="F:diguanylate cyclase activity"/>
    <property type="evidence" value="ECO:0007669"/>
    <property type="project" value="UniProtKB-EC"/>
</dbReference>
<keyword evidence="7" id="KW-1185">Reference proteome</keyword>
<dbReference type="Gene3D" id="3.30.70.270">
    <property type="match status" value="1"/>
</dbReference>
<dbReference type="GO" id="GO:0043709">
    <property type="term" value="P:cell adhesion involved in single-species biofilm formation"/>
    <property type="evidence" value="ECO:0007669"/>
    <property type="project" value="TreeGrafter"/>
</dbReference>
<dbReference type="NCBIfam" id="TIGR00254">
    <property type="entry name" value="GGDEF"/>
    <property type="match status" value="1"/>
</dbReference>
<dbReference type="GO" id="GO:1902201">
    <property type="term" value="P:negative regulation of bacterial-type flagellum-dependent cell motility"/>
    <property type="evidence" value="ECO:0007669"/>
    <property type="project" value="TreeGrafter"/>
</dbReference>
<dbReference type="PROSITE" id="PS50887">
    <property type="entry name" value="GGDEF"/>
    <property type="match status" value="1"/>
</dbReference>
<proteinExistence type="predicted"/>
<sequence>MQLRLKNMAQVRLFAVVVTACALTGVHLMQLVIYPPDLWRQILVTSTVITISMAMPIAYFVGLQMAAVERLTAQLEHAVNHDALTATCSRLRFYEEVGKARNWPLMLIATDIDHFKGVNDQYGHQAGDAALRQFAQCLVRNCREDDIVARFGGEEFIILLRAETEPEALATAERLRSWVAAREFVLDGHVVHITASFGVARAEDAASIDRAMHASDLALYRAKEAGRNRVCAYDAEIDGVAGVSRPSGGIAPRLSGPSESKAPGRRLGDQSGDVPGDLPGDLPGSAAAAR</sequence>
<dbReference type="EMBL" id="AALY01000002">
    <property type="protein sequence ID" value="EAP75665.1"/>
    <property type="molecule type" value="Genomic_DNA"/>
</dbReference>
<dbReference type="CDD" id="cd01949">
    <property type="entry name" value="GGDEF"/>
    <property type="match status" value="1"/>
</dbReference>